<reference evidence="3" key="1">
    <citation type="journal article" date="2019" name="Int. J. Syst. Evol. Microbiol.">
        <title>The Global Catalogue of Microorganisms (GCM) 10K type strain sequencing project: providing services to taxonomists for standard genome sequencing and annotation.</title>
        <authorList>
            <consortium name="The Broad Institute Genomics Platform"/>
            <consortium name="The Broad Institute Genome Sequencing Center for Infectious Disease"/>
            <person name="Wu L."/>
            <person name="Ma J."/>
        </authorList>
    </citation>
    <scope>NUCLEOTIDE SEQUENCE [LARGE SCALE GENOMIC DNA]</scope>
    <source>
        <strain evidence="3">CGMCC 1.12966</strain>
    </source>
</reference>
<proteinExistence type="predicted"/>
<dbReference type="EMBL" id="BNAF01000010">
    <property type="protein sequence ID" value="GHE41799.1"/>
    <property type="molecule type" value="Genomic_DNA"/>
</dbReference>
<sequence length="238" mass="26924">MNTIKLAAILFFLGIHMGVLAQETVLIFSKTAGFRHESIPKGVRTVSKLLNESGIRSVHTEDAAYFCADSLANFQAVIFLSTTGNILDDAQKKAFQKFIRAGKGFVGIHAATDTEYDWPWYGQLVGGYFASHPAVQQAKIEVADRQHPSTAHLQDIWWHKDEWYDFKDLQPGLHVLMNLDEQSYTGGKMGKFHPIAWFQEFEGARMFYTGLGHTNEAFDSQQFQKHLLGGIRYVLQVH</sequence>
<dbReference type="PANTHER" id="PTHR40469:SF2">
    <property type="entry name" value="GALACTOSE-BINDING DOMAIN-LIKE SUPERFAMILY PROTEIN"/>
    <property type="match status" value="1"/>
</dbReference>
<dbReference type="InterPro" id="IPR029010">
    <property type="entry name" value="ThuA-like"/>
</dbReference>
<gene>
    <name evidence="2" type="ORF">GCM10017764_26260</name>
</gene>
<dbReference type="RefSeq" id="WP_189627151.1">
    <property type="nucleotide sequence ID" value="NZ_BNAF01000010.1"/>
</dbReference>
<evidence type="ECO:0000313" key="3">
    <source>
        <dbReference type="Proteomes" id="UP000620550"/>
    </source>
</evidence>
<accession>A0ABQ3HYZ4</accession>
<protein>
    <recommendedName>
        <fullName evidence="1">ThuA-like domain-containing protein</fullName>
    </recommendedName>
</protein>
<dbReference type="PANTHER" id="PTHR40469">
    <property type="entry name" value="SECRETED GLYCOSYL HYDROLASE"/>
    <property type="match status" value="1"/>
</dbReference>
<dbReference type="Pfam" id="PF06283">
    <property type="entry name" value="ThuA"/>
    <property type="match status" value="1"/>
</dbReference>
<evidence type="ECO:0000259" key="1">
    <source>
        <dbReference type="Pfam" id="PF06283"/>
    </source>
</evidence>
<feature type="domain" description="ThuA-like" evidence="1">
    <location>
        <begin position="25"/>
        <end position="234"/>
    </location>
</feature>
<comment type="caution">
    <text evidence="2">The sequence shown here is derived from an EMBL/GenBank/DDBJ whole genome shotgun (WGS) entry which is preliminary data.</text>
</comment>
<dbReference type="InterPro" id="IPR029062">
    <property type="entry name" value="Class_I_gatase-like"/>
</dbReference>
<organism evidence="2 3">
    <name type="scientific">Sphingobacterium griseoflavum</name>
    <dbReference type="NCBI Taxonomy" id="1474952"/>
    <lineage>
        <taxon>Bacteria</taxon>
        <taxon>Pseudomonadati</taxon>
        <taxon>Bacteroidota</taxon>
        <taxon>Sphingobacteriia</taxon>
        <taxon>Sphingobacteriales</taxon>
        <taxon>Sphingobacteriaceae</taxon>
        <taxon>Sphingobacterium</taxon>
    </lineage>
</organism>
<dbReference type="Gene3D" id="3.40.50.880">
    <property type="match status" value="1"/>
</dbReference>
<evidence type="ECO:0000313" key="2">
    <source>
        <dbReference type="EMBL" id="GHE41799.1"/>
    </source>
</evidence>
<name>A0ABQ3HYZ4_9SPHI</name>
<dbReference type="SUPFAM" id="SSF52317">
    <property type="entry name" value="Class I glutamine amidotransferase-like"/>
    <property type="match status" value="1"/>
</dbReference>
<keyword evidence="3" id="KW-1185">Reference proteome</keyword>
<dbReference type="Proteomes" id="UP000620550">
    <property type="component" value="Unassembled WGS sequence"/>
</dbReference>